<dbReference type="EMBL" id="BPLQ01014590">
    <property type="protein sequence ID" value="GIY81209.1"/>
    <property type="molecule type" value="Genomic_DNA"/>
</dbReference>
<reference evidence="1 2" key="1">
    <citation type="submission" date="2021-06" db="EMBL/GenBank/DDBJ databases">
        <title>Caerostris darwini draft genome.</title>
        <authorList>
            <person name="Kono N."/>
            <person name="Arakawa K."/>
        </authorList>
    </citation>
    <scope>NUCLEOTIDE SEQUENCE [LARGE SCALE GENOMIC DNA]</scope>
</reference>
<evidence type="ECO:0000313" key="2">
    <source>
        <dbReference type="Proteomes" id="UP001054837"/>
    </source>
</evidence>
<evidence type="ECO:0000313" key="1">
    <source>
        <dbReference type="EMBL" id="GIY81209.1"/>
    </source>
</evidence>
<sequence length="99" mass="11589">MSECYCRGTLRSVGNGSIRPLRATTTLGTLSRSGDIRHRIRKLFWLLCRHNFKQRTADRYRCLLCYGSNLSLFFHLSDAWDGTYQESNWGNLTATRYFE</sequence>
<dbReference type="Proteomes" id="UP001054837">
    <property type="component" value="Unassembled WGS sequence"/>
</dbReference>
<keyword evidence="2" id="KW-1185">Reference proteome</keyword>
<comment type="caution">
    <text evidence="1">The sequence shown here is derived from an EMBL/GenBank/DDBJ whole genome shotgun (WGS) entry which is preliminary data.</text>
</comment>
<organism evidence="1 2">
    <name type="scientific">Caerostris darwini</name>
    <dbReference type="NCBI Taxonomy" id="1538125"/>
    <lineage>
        <taxon>Eukaryota</taxon>
        <taxon>Metazoa</taxon>
        <taxon>Ecdysozoa</taxon>
        <taxon>Arthropoda</taxon>
        <taxon>Chelicerata</taxon>
        <taxon>Arachnida</taxon>
        <taxon>Araneae</taxon>
        <taxon>Araneomorphae</taxon>
        <taxon>Entelegynae</taxon>
        <taxon>Araneoidea</taxon>
        <taxon>Araneidae</taxon>
        <taxon>Caerostris</taxon>
    </lineage>
</organism>
<dbReference type="AlphaFoldDB" id="A0AAV4WHA7"/>
<name>A0AAV4WHA7_9ARAC</name>
<proteinExistence type="predicted"/>
<accession>A0AAV4WHA7</accession>
<gene>
    <name evidence="1" type="ORF">CDAR_177901</name>
</gene>
<protein>
    <submittedName>
        <fullName evidence="1">Uncharacterized protein</fullName>
    </submittedName>
</protein>